<keyword evidence="1" id="KW-1133">Transmembrane helix</keyword>
<feature type="transmembrane region" description="Helical" evidence="1">
    <location>
        <begin position="106"/>
        <end position="125"/>
    </location>
</feature>
<evidence type="ECO:0000313" key="2">
    <source>
        <dbReference type="EMBL" id="CCD44103.1"/>
    </source>
</evidence>
<proteinExistence type="predicted"/>
<name>G2XU80_BOTF4</name>
<evidence type="ECO:0000256" key="1">
    <source>
        <dbReference type="SAM" id="Phobius"/>
    </source>
</evidence>
<dbReference type="OrthoDB" id="3525770at2759"/>
<dbReference type="EMBL" id="FQ790269">
    <property type="protein sequence ID" value="CCD44103.1"/>
    <property type="molecule type" value="Genomic_DNA"/>
</dbReference>
<feature type="transmembrane region" description="Helical" evidence="1">
    <location>
        <begin position="44"/>
        <end position="65"/>
    </location>
</feature>
<sequence>MAGFKLRKEKPVFDKKGNSENKERTYFYTPDIEAIHRKDKEIHFLRVVSFTTIFTTLIILAYYRWKVSQLEKTLKIKDEQYIGTLTGGVVLTGEDDSMYVQIMDQFVSLIYVIAILVAVIIWWTISEEQKAAFRI</sequence>
<organism evidence="2 3">
    <name type="scientific">Botryotinia fuckeliana (strain T4)</name>
    <name type="common">Noble rot fungus</name>
    <name type="synonym">Botrytis cinerea</name>
    <dbReference type="NCBI Taxonomy" id="999810"/>
    <lineage>
        <taxon>Eukaryota</taxon>
        <taxon>Fungi</taxon>
        <taxon>Dikarya</taxon>
        <taxon>Ascomycota</taxon>
        <taxon>Pezizomycotina</taxon>
        <taxon>Leotiomycetes</taxon>
        <taxon>Helotiales</taxon>
        <taxon>Sclerotiniaceae</taxon>
        <taxon>Botrytis</taxon>
    </lineage>
</organism>
<evidence type="ECO:0000313" key="3">
    <source>
        <dbReference type="Proteomes" id="UP000008177"/>
    </source>
</evidence>
<protein>
    <submittedName>
        <fullName evidence="2">Uncharacterized protein</fullName>
    </submittedName>
</protein>
<dbReference type="InParanoid" id="G2XU80"/>
<keyword evidence="1" id="KW-0812">Transmembrane</keyword>
<dbReference type="AlphaFoldDB" id="G2XU80"/>
<keyword evidence="1" id="KW-0472">Membrane</keyword>
<accession>G2XU80</accession>
<dbReference type="HOGENOM" id="CLU_1948522_0_0_1"/>
<dbReference type="Proteomes" id="UP000008177">
    <property type="component" value="Unplaced contigs"/>
</dbReference>
<reference evidence="3" key="1">
    <citation type="journal article" date="2011" name="PLoS Genet.">
        <title>Genomic analysis of the necrotrophic fungal pathogens Sclerotinia sclerotiorum and Botrytis cinerea.</title>
        <authorList>
            <person name="Amselem J."/>
            <person name="Cuomo C.A."/>
            <person name="van Kan J.A."/>
            <person name="Viaud M."/>
            <person name="Benito E.P."/>
            <person name="Couloux A."/>
            <person name="Coutinho P.M."/>
            <person name="de Vries R.P."/>
            <person name="Dyer P.S."/>
            <person name="Fillinger S."/>
            <person name="Fournier E."/>
            <person name="Gout L."/>
            <person name="Hahn M."/>
            <person name="Kohn L."/>
            <person name="Lapalu N."/>
            <person name="Plummer K.M."/>
            <person name="Pradier J.M."/>
            <person name="Quevillon E."/>
            <person name="Sharon A."/>
            <person name="Simon A."/>
            <person name="ten Have A."/>
            <person name="Tudzynski B."/>
            <person name="Tudzynski P."/>
            <person name="Wincker P."/>
            <person name="Andrew M."/>
            <person name="Anthouard V."/>
            <person name="Beever R.E."/>
            <person name="Beffa R."/>
            <person name="Benoit I."/>
            <person name="Bouzid O."/>
            <person name="Brault B."/>
            <person name="Chen Z."/>
            <person name="Choquer M."/>
            <person name="Collemare J."/>
            <person name="Cotton P."/>
            <person name="Danchin E.G."/>
            <person name="Da Silva C."/>
            <person name="Gautier A."/>
            <person name="Giraud C."/>
            <person name="Giraud T."/>
            <person name="Gonzalez C."/>
            <person name="Grossetete S."/>
            <person name="Guldener U."/>
            <person name="Henrissat B."/>
            <person name="Howlett B.J."/>
            <person name="Kodira C."/>
            <person name="Kretschmer M."/>
            <person name="Lappartient A."/>
            <person name="Leroch M."/>
            <person name="Levis C."/>
            <person name="Mauceli E."/>
            <person name="Neuveglise C."/>
            <person name="Oeser B."/>
            <person name="Pearson M."/>
            <person name="Poulain J."/>
            <person name="Poussereau N."/>
            <person name="Quesneville H."/>
            <person name="Rascle C."/>
            <person name="Schumacher J."/>
            <person name="Segurens B."/>
            <person name="Sexton A."/>
            <person name="Silva E."/>
            <person name="Sirven C."/>
            <person name="Soanes D.M."/>
            <person name="Talbot N.J."/>
            <person name="Templeton M."/>
            <person name="Yandava C."/>
            <person name="Yarden O."/>
            <person name="Zeng Q."/>
            <person name="Rollins J.A."/>
            <person name="Lebrun M.H."/>
            <person name="Dickman M."/>
        </authorList>
    </citation>
    <scope>NUCLEOTIDE SEQUENCE [LARGE SCALE GENOMIC DNA]</scope>
    <source>
        <strain evidence="3">T4</strain>
    </source>
</reference>
<gene>
    <name evidence="2" type="ORF">BofuT4_P060500.1</name>
</gene>